<sequence length="120" mass="13585">MSADVQGDVDGNFTVQAGRSDTINDPAMYSDDREARKQRAEYVHAAVDGRNVKSGEETTIPIPRSDEGVVELLDRLDADREEVRETDIEALEAEIDEAVYDLFDLTEEEREVVEEYLEVF</sequence>
<feature type="region of interest" description="Disordered" evidence="1">
    <location>
        <begin position="1"/>
        <end position="30"/>
    </location>
</feature>
<evidence type="ECO:0000256" key="1">
    <source>
        <dbReference type="SAM" id="MobiDB-lite"/>
    </source>
</evidence>
<dbReference type="PATRIC" id="fig|1033806.13.peg.2850"/>
<accession>U2F8D1</accession>
<protein>
    <submittedName>
        <fullName evidence="2">Type IIS restriction enzyme R protein</fullName>
    </submittedName>
</protein>
<evidence type="ECO:0000313" key="2">
    <source>
        <dbReference type="EMBL" id="ERJ04809.1"/>
    </source>
</evidence>
<organism evidence="2 3">
    <name type="scientific">Halorhabdus tiamatea SARL4B</name>
    <dbReference type="NCBI Taxonomy" id="1033806"/>
    <lineage>
        <taxon>Archaea</taxon>
        <taxon>Methanobacteriati</taxon>
        <taxon>Methanobacteriota</taxon>
        <taxon>Stenosarchaea group</taxon>
        <taxon>Halobacteria</taxon>
        <taxon>Halobacteriales</taxon>
        <taxon>Haloarculaceae</taxon>
        <taxon>Halorhabdus</taxon>
    </lineage>
</organism>
<reference evidence="2 3" key="2">
    <citation type="journal article" date="2013" name="PLoS ONE">
        <title>INDIGO - INtegrated Data Warehouse of MIcrobial GenOmes with Examples from the Red Sea Extremophiles.</title>
        <authorList>
            <person name="Alam I."/>
            <person name="Antunes A."/>
            <person name="Kamau A.A."/>
            <person name="Ba Alawi W."/>
            <person name="Kalkatawi M."/>
            <person name="Stingl U."/>
            <person name="Bajic V.B."/>
        </authorList>
    </citation>
    <scope>NUCLEOTIDE SEQUENCE [LARGE SCALE GENOMIC DNA]</scope>
    <source>
        <strain evidence="2 3">SARL4B</strain>
    </source>
</reference>
<evidence type="ECO:0000313" key="3">
    <source>
        <dbReference type="Proteomes" id="UP000003861"/>
    </source>
</evidence>
<feature type="compositionally biased region" description="Polar residues" evidence="1">
    <location>
        <begin position="13"/>
        <end position="23"/>
    </location>
</feature>
<reference evidence="2 3" key="1">
    <citation type="journal article" date="2011" name="J. Bacteriol.">
        <title>Genome sequence of Halorhabdus tiamatea, the first archaeon isolated from a deep-sea anoxic brine lake.</title>
        <authorList>
            <person name="Antunes A."/>
            <person name="Alam I."/>
            <person name="Bajic V.B."/>
            <person name="Stingl U."/>
        </authorList>
    </citation>
    <scope>NUCLEOTIDE SEQUENCE [LARGE SCALE GENOMIC DNA]</scope>
    <source>
        <strain evidence="2 3">SARL4B</strain>
    </source>
</reference>
<name>U2F8D1_9EURY</name>
<comment type="caution">
    <text evidence="2">The sequence shown here is derived from an EMBL/GenBank/DDBJ whole genome shotgun (WGS) entry which is preliminary data.</text>
</comment>
<dbReference type="EMBL" id="AFNT02000055">
    <property type="protein sequence ID" value="ERJ04809.1"/>
    <property type="molecule type" value="Genomic_DNA"/>
</dbReference>
<gene>
    <name evidence="2" type="ORF">HLRTI_003212</name>
</gene>
<dbReference type="Proteomes" id="UP000003861">
    <property type="component" value="Unassembled WGS sequence"/>
</dbReference>
<proteinExistence type="predicted"/>
<dbReference type="AlphaFoldDB" id="U2F8D1"/>